<dbReference type="OrthoDB" id="9815677at2"/>
<evidence type="ECO:0000256" key="2">
    <source>
        <dbReference type="HAMAP-Rule" id="MF_00795"/>
    </source>
</evidence>
<comment type="caution">
    <text evidence="2">Once thought to be involved in copper homeostasis, experiments in E.coli have shown this is not the case.</text>
</comment>
<dbReference type="Pfam" id="PF03932">
    <property type="entry name" value="CutC"/>
    <property type="match status" value="1"/>
</dbReference>
<dbReference type="Proteomes" id="UP000184375">
    <property type="component" value="Unassembled WGS sequence"/>
</dbReference>
<dbReference type="Gene3D" id="3.20.20.380">
    <property type="entry name" value="Copper homeostasis (CutC) domain"/>
    <property type="match status" value="1"/>
</dbReference>
<comment type="similarity">
    <text evidence="1 2">Belongs to the CutC family.</text>
</comment>
<evidence type="ECO:0000313" key="4">
    <source>
        <dbReference type="Proteomes" id="UP000184375"/>
    </source>
</evidence>
<dbReference type="InterPro" id="IPR005627">
    <property type="entry name" value="CutC-like"/>
</dbReference>
<keyword evidence="4" id="KW-1185">Reference proteome</keyword>
<name>A0A1M7MD49_9FIRM</name>
<accession>A0A1M7MD49</accession>
<proteinExistence type="inferred from homology"/>
<keyword evidence="2" id="KW-0963">Cytoplasm</keyword>
<dbReference type="AlphaFoldDB" id="A0A1M7MD49"/>
<organism evidence="3 4">
    <name type="scientific">Caldanaerovirga acetigignens</name>
    <dbReference type="NCBI Taxonomy" id="447595"/>
    <lineage>
        <taxon>Bacteria</taxon>
        <taxon>Bacillati</taxon>
        <taxon>Bacillota</taxon>
        <taxon>Clostridia</taxon>
        <taxon>Thermosediminibacterales</taxon>
        <taxon>Thermosediminibacteraceae</taxon>
        <taxon>Caldanaerovirga</taxon>
    </lineage>
</organism>
<reference evidence="4" key="1">
    <citation type="submission" date="2016-11" db="EMBL/GenBank/DDBJ databases">
        <authorList>
            <person name="Varghese N."/>
            <person name="Submissions S."/>
        </authorList>
    </citation>
    <scope>NUCLEOTIDE SEQUENCE [LARGE SCALE GENOMIC DNA]</scope>
    <source>
        <strain evidence="4">DSM 18802</strain>
    </source>
</reference>
<gene>
    <name evidence="2" type="primary">cutC</name>
    <name evidence="3" type="ORF">SAMN05660826_02258</name>
</gene>
<dbReference type="RefSeq" id="WP_073258499.1">
    <property type="nucleotide sequence ID" value="NZ_FRCR01000020.1"/>
</dbReference>
<evidence type="ECO:0000256" key="1">
    <source>
        <dbReference type="ARBA" id="ARBA00007768"/>
    </source>
</evidence>
<dbReference type="GO" id="GO:0005737">
    <property type="term" value="C:cytoplasm"/>
    <property type="evidence" value="ECO:0007669"/>
    <property type="project" value="UniProtKB-SubCell"/>
</dbReference>
<comment type="subcellular location">
    <subcellularLocation>
        <location evidence="2">Cytoplasm</location>
    </subcellularLocation>
</comment>
<dbReference type="PANTHER" id="PTHR12598:SF0">
    <property type="entry name" value="COPPER HOMEOSTASIS PROTEIN CUTC HOMOLOG"/>
    <property type="match status" value="1"/>
</dbReference>
<dbReference type="PANTHER" id="PTHR12598">
    <property type="entry name" value="COPPER HOMEOSTASIS PROTEIN CUTC"/>
    <property type="match status" value="1"/>
</dbReference>
<protein>
    <recommendedName>
        <fullName evidence="2">PF03932 family protein CutC</fullName>
    </recommendedName>
</protein>
<evidence type="ECO:0000313" key="3">
    <source>
        <dbReference type="EMBL" id="SHM88744.1"/>
    </source>
</evidence>
<dbReference type="HAMAP" id="MF_00795">
    <property type="entry name" value="CutC"/>
    <property type="match status" value="1"/>
</dbReference>
<dbReference type="InterPro" id="IPR036822">
    <property type="entry name" value="CutC-like_dom_sf"/>
</dbReference>
<dbReference type="SUPFAM" id="SSF110395">
    <property type="entry name" value="CutC-like"/>
    <property type="match status" value="1"/>
</dbReference>
<dbReference type="STRING" id="447595.SAMN05660826_02258"/>
<sequence length="229" mass="25242">MIEVIAYTVDDAKRIEQCGADRVELVSAASEGGLTPSYGMIEKVVTSVSIPVNVMIRPHSRSFCYTKEEIEVMKRDIKVAKELGANGAVLGVLKSGRVDEKVLEELLKECDGLDVTFHRAIDEAEDVLSALGVIKKYERVTEVLTSGGKGDILKNAPVIKKMVENSGRIRIIVGGGLTFENIARLIEITGAKAYHFGRAVRRNNSYFEEIEEEKLTRMVNLIKGMVKGK</sequence>
<dbReference type="GO" id="GO:0005507">
    <property type="term" value="F:copper ion binding"/>
    <property type="evidence" value="ECO:0007669"/>
    <property type="project" value="TreeGrafter"/>
</dbReference>
<dbReference type="EMBL" id="FRCR01000020">
    <property type="protein sequence ID" value="SHM88744.1"/>
    <property type="molecule type" value="Genomic_DNA"/>
</dbReference>